<evidence type="ECO:0000256" key="1">
    <source>
        <dbReference type="SAM" id="MobiDB-lite"/>
    </source>
</evidence>
<sequence length="88" mass="9721">MASRSTVPTLSEVSVNGLGLHVRADDSSSSSSSSCWSFSLHKREKDEHITEMDSDLDAKKSRALEIRKTLHYTGKPTELPFSPPHPKP</sequence>
<keyword evidence="3" id="KW-1185">Reference proteome</keyword>
<proteinExistence type="predicted"/>
<accession>A0AA89AMA5</accession>
<evidence type="ECO:0000313" key="3">
    <source>
        <dbReference type="Proteomes" id="UP001188597"/>
    </source>
</evidence>
<evidence type="ECO:0000313" key="2">
    <source>
        <dbReference type="EMBL" id="KAK3007830.1"/>
    </source>
</evidence>
<gene>
    <name evidence="2" type="ORF">RJ639_014520</name>
</gene>
<dbReference type="AlphaFoldDB" id="A0AA89AMA5"/>
<feature type="region of interest" description="Disordered" evidence="1">
    <location>
        <begin position="69"/>
        <end position="88"/>
    </location>
</feature>
<reference evidence="2" key="1">
    <citation type="submission" date="2022-12" db="EMBL/GenBank/DDBJ databases">
        <title>Draft genome assemblies for two species of Escallonia (Escalloniales).</title>
        <authorList>
            <person name="Chanderbali A."/>
            <person name="Dervinis C."/>
            <person name="Anghel I."/>
            <person name="Soltis D."/>
            <person name="Soltis P."/>
            <person name="Zapata F."/>
        </authorList>
    </citation>
    <scope>NUCLEOTIDE SEQUENCE</scope>
    <source>
        <strain evidence="2">UCBG64.0493</strain>
        <tissue evidence="2">Leaf</tissue>
    </source>
</reference>
<feature type="region of interest" description="Disordered" evidence="1">
    <location>
        <begin position="22"/>
        <end position="42"/>
    </location>
</feature>
<name>A0AA89AMA5_9ASTE</name>
<feature type="compositionally biased region" description="Low complexity" evidence="1">
    <location>
        <begin position="27"/>
        <end position="39"/>
    </location>
</feature>
<dbReference type="EMBL" id="JAVXUP010001819">
    <property type="protein sequence ID" value="KAK3007830.1"/>
    <property type="molecule type" value="Genomic_DNA"/>
</dbReference>
<comment type="caution">
    <text evidence="2">The sequence shown here is derived from an EMBL/GenBank/DDBJ whole genome shotgun (WGS) entry which is preliminary data.</text>
</comment>
<protein>
    <submittedName>
        <fullName evidence="2">Uncharacterized protein</fullName>
    </submittedName>
</protein>
<organism evidence="2 3">
    <name type="scientific">Escallonia herrerae</name>
    <dbReference type="NCBI Taxonomy" id="1293975"/>
    <lineage>
        <taxon>Eukaryota</taxon>
        <taxon>Viridiplantae</taxon>
        <taxon>Streptophyta</taxon>
        <taxon>Embryophyta</taxon>
        <taxon>Tracheophyta</taxon>
        <taxon>Spermatophyta</taxon>
        <taxon>Magnoliopsida</taxon>
        <taxon>eudicotyledons</taxon>
        <taxon>Gunneridae</taxon>
        <taxon>Pentapetalae</taxon>
        <taxon>asterids</taxon>
        <taxon>campanulids</taxon>
        <taxon>Escalloniales</taxon>
        <taxon>Escalloniaceae</taxon>
        <taxon>Escallonia</taxon>
    </lineage>
</organism>
<dbReference type="Proteomes" id="UP001188597">
    <property type="component" value="Unassembled WGS sequence"/>
</dbReference>